<dbReference type="EMBL" id="JANPWB010000013">
    <property type="protein sequence ID" value="KAJ1106826.1"/>
    <property type="molecule type" value="Genomic_DNA"/>
</dbReference>
<dbReference type="Pfam" id="PF11095">
    <property type="entry name" value="Gemin7"/>
    <property type="match status" value="1"/>
</dbReference>
<dbReference type="InterPro" id="IPR020338">
    <property type="entry name" value="SMN_gemin7"/>
</dbReference>
<dbReference type="PANTHER" id="PTHR14679">
    <property type="entry name" value="GEM-ASSOCIATED PROTEIN 7"/>
    <property type="match status" value="1"/>
</dbReference>
<keyword evidence="3" id="KW-1185">Reference proteome</keyword>
<reference evidence="2" key="1">
    <citation type="journal article" date="2022" name="bioRxiv">
        <title>Sequencing and chromosome-scale assembly of the giantPleurodeles waltlgenome.</title>
        <authorList>
            <person name="Brown T."/>
            <person name="Elewa A."/>
            <person name="Iarovenko S."/>
            <person name="Subramanian E."/>
            <person name="Araus A.J."/>
            <person name="Petzold A."/>
            <person name="Susuki M."/>
            <person name="Suzuki K.-i.T."/>
            <person name="Hayashi T."/>
            <person name="Toyoda A."/>
            <person name="Oliveira C."/>
            <person name="Osipova E."/>
            <person name="Leigh N.D."/>
            <person name="Simon A."/>
            <person name="Yun M.H."/>
        </authorList>
    </citation>
    <scope>NUCLEOTIDE SEQUENCE</scope>
    <source>
        <strain evidence="2">20211129_DDA</strain>
        <tissue evidence="2">Liver</tissue>
    </source>
</reference>
<dbReference type="GO" id="GO:0034719">
    <property type="term" value="C:SMN-Sm protein complex"/>
    <property type="evidence" value="ECO:0007669"/>
    <property type="project" value="InterPro"/>
</dbReference>
<dbReference type="Proteomes" id="UP001066276">
    <property type="component" value="Chromosome 9"/>
</dbReference>
<dbReference type="PANTHER" id="PTHR14679:SF1">
    <property type="entry name" value="GEM-ASSOCIATED PROTEIN 7"/>
    <property type="match status" value="1"/>
</dbReference>
<organism evidence="2 3">
    <name type="scientific">Pleurodeles waltl</name>
    <name type="common">Iberian ribbed newt</name>
    <dbReference type="NCBI Taxonomy" id="8319"/>
    <lineage>
        <taxon>Eukaryota</taxon>
        <taxon>Metazoa</taxon>
        <taxon>Chordata</taxon>
        <taxon>Craniata</taxon>
        <taxon>Vertebrata</taxon>
        <taxon>Euteleostomi</taxon>
        <taxon>Amphibia</taxon>
        <taxon>Batrachia</taxon>
        <taxon>Caudata</taxon>
        <taxon>Salamandroidea</taxon>
        <taxon>Salamandridae</taxon>
        <taxon>Pleurodelinae</taxon>
        <taxon>Pleurodeles</taxon>
    </lineage>
</organism>
<dbReference type="CDD" id="cd11677">
    <property type="entry name" value="Gemin7"/>
    <property type="match status" value="1"/>
</dbReference>
<dbReference type="InterPro" id="IPR024642">
    <property type="entry name" value="SUZ-C"/>
</dbReference>
<evidence type="ECO:0000259" key="1">
    <source>
        <dbReference type="PROSITE" id="PS51938"/>
    </source>
</evidence>
<protein>
    <recommendedName>
        <fullName evidence="1">SUZ-C domain-containing protein</fullName>
    </recommendedName>
</protein>
<name>A0AAV7MTY7_PLEWA</name>
<feature type="domain" description="SUZ-C" evidence="1">
    <location>
        <begin position="1"/>
        <end position="25"/>
    </location>
</feature>
<dbReference type="AlphaFoldDB" id="A0AAV7MTY7"/>
<comment type="caution">
    <text evidence="2">The sequence shown here is derived from an EMBL/GenBank/DDBJ whole genome shotgun (WGS) entry which is preliminary data.</text>
</comment>
<evidence type="ECO:0000313" key="3">
    <source>
        <dbReference type="Proteomes" id="UP001066276"/>
    </source>
</evidence>
<dbReference type="Gene3D" id="2.30.30.100">
    <property type="match status" value="1"/>
</dbReference>
<dbReference type="PROSITE" id="PS51938">
    <property type="entry name" value="SUZ_C"/>
    <property type="match status" value="1"/>
</dbReference>
<dbReference type="GO" id="GO:0000387">
    <property type="term" value="P:spliceosomal snRNP assembly"/>
    <property type="evidence" value="ECO:0007669"/>
    <property type="project" value="TreeGrafter"/>
</dbReference>
<evidence type="ECO:0000313" key="2">
    <source>
        <dbReference type="EMBL" id="KAJ1106826.1"/>
    </source>
</evidence>
<accession>A0AAV7MTY7</accession>
<proteinExistence type="predicted"/>
<gene>
    <name evidence="2" type="ORF">NDU88_004224</name>
</gene>
<sequence>MKVPVTVTRLPRGPDGNSRGFDLNTPRGQALGFPGLSASRVDTEDLKRSQKVRAVLREHYLRSLLAMAGKMVCFTMYEKGTVEARFGTSDIDILNFQVYDLQTPLGVQKEALIRCSDVISYAFEL</sequence>